<evidence type="ECO:0000313" key="7">
    <source>
        <dbReference type="EMBL" id="STZ02397.1"/>
    </source>
</evidence>
<evidence type="ECO:0000256" key="2">
    <source>
        <dbReference type="ARBA" id="ARBA00022729"/>
    </source>
</evidence>
<evidence type="ECO:0000313" key="6">
    <source>
        <dbReference type="EMBL" id="OPH38619.1"/>
    </source>
</evidence>
<dbReference type="PANTHER" id="PTHR35936:SF17">
    <property type="entry name" value="ARGININE-BINDING EXTRACELLULAR PROTEIN ARTP"/>
    <property type="match status" value="1"/>
</dbReference>
<dbReference type="SMART" id="SM00062">
    <property type="entry name" value="PBPb"/>
    <property type="match status" value="1"/>
</dbReference>
<dbReference type="EMBL" id="UGQF01000001">
    <property type="protein sequence ID" value="STZ02397.1"/>
    <property type="molecule type" value="Genomic_DNA"/>
</dbReference>
<feature type="signal peptide" evidence="4">
    <location>
        <begin position="1"/>
        <end position="24"/>
    </location>
</feature>
<reference evidence="6 8" key="1">
    <citation type="submission" date="2017-03" db="EMBL/GenBank/DDBJ databases">
        <title>Draft genome sequence of Moraxella equi CCUG 4950T type strain.</title>
        <authorList>
            <person name="Salva-Serra F."/>
            <person name="Engstrom-Jakobsson H."/>
            <person name="Thorell K."/>
            <person name="Jaen-Luchoro D."/>
            <person name="Gonzales-Siles L."/>
            <person name="Karlsson R."/>
            <person name="Yazdan S."/>
            <person name="Boulund F."/>
            <person name="Johnning A."/>
            <person name="Engstrand L."/>
            <person name="Kristiansson E."/>
            <person name="Moore E."/>
        </authorList>
    </citation>
    <scope>NUCLEOTIDE SEQUENCE [LARGE SCALE GENOMIC DNA]</scope>
    <source>
        <strain evidence="6 8">CCUG 4950</strain>
    </source>
</reference>
<organism evidence="7 9">
    <name type="scientific">Moraxella equi</name>
    <dbReference type="NCBI Taxonomy" id="60442"/>
    <lineage>
        <taxon>Bacteria</taxon>
        <taxon>Pseudomonadati</taxon>
        <taxon>Pseudomonadota</taxon>
        <taxon>Gammaproteobacteria</taxon>
        <taxon>Moraxellales</taxon>
        <taxon>Moraxellaceae</taxon>
        <taxon>Moraxella</taxon>
    </lineage>
</organism>
<keyword evidence="8" id="KW-1185">Reference proteome</keyword>
<dbReference type="EMBL" id="MXAP01000053">
    <property type="protein sequence ID" value="OPH38619.1"/>
    <property type="molecule type" value="Genomic_DNA"/>
</dbReference>
<dbReference type="SUPFAM" id="SSF53850">
    <property type="entry name" value="Periplasmic binding protein-like II"/>
    <property type="match status" value="1"/>
</dbReference>
<dbReference type="Pfam" id="PF00497">
    <property type="entry name" value="SBP_bac_3"/>
    <property type="match status" value="1"/>
</dbReference>
<name>A0A378QNE5_9GAMM</name>
<feature type="domain" description="Solute-binding protein family 3/N-terminal" evidence="5">
    <location>
        <begin position="58"/>
        <end position="282"/>
    </location>
</feature>
<dbReference type="Gene3D" id="3.40.190.10">
    <property type="entry name" value="Periplasmic binding protein-like II"/>
    <property type="match status" value="2"/>
</dbReference>
<dbReference type="InterPro" id="IPR001638">
    <property type="entry name" value="Solute-binding_3/MltF_N"/>
</dbReference>
<dbReference type="CDD" id="cd13530">
    <property type="entry name" value="PBP2_peptides_like"/>
    <property type="match status" value="1"/>
</dbReference>
<keyword evidence="2 4" id="KW-0732">Signal</keyword>
<dbReference type="Proteomes" id="UP000190777">
    <property type="component" value="Unassembled WGS sequence"/>
</dbReference>
<proteinExistence type="inferred from homology"/>
<gene>
    <name evidence="7" type="primary">fliY_1</name>
    <name evidence="6" type="ORF">B5J93_05755</name>
    <name evidence="7" type="ORF">NCTC11012_00622</name>
</gene>
<dbReference type="PANTHER" id="PTHR35936">
    <property type="entry name" value="MEMBRANE-BOUND LYTIC MUREIN TRANSGLYCOSYLASE F"/>
    <property type="match status" value="1"/>
</dbReference>
<protein>
    <submittedName>
        <fullName evidence="7">Sulfate starvation-induced protein 7</fullName>
    </submittedName>
</protein>
<dbReference type="Proteomes" id="UP000254618">
    <property type="component" value="Unassembled WGS sequence"/>
</dbReference>
<sequence>MKFLTLPTALLTSILLVACNQNQAPSNAGNANTATTQTTETQPAETNTQVAPDPSLPTYTALTDVPYPPFEFKAEDGTVTGMEIEIFNAIAKDQGFNVQYAPHAWEGIFKSLNDNEPQFVISTVTMTDEAKENALLSEPYYFSPYRVVALDQTKLDTWNTLKVGISASEDSADDLPDRFNVSTGNIKSYPTVFFALSGMIRGEVDVVVADSTVLLYTMNGDAAKDFKDKFVSKTLDATDSSKLVFAIDKGHPELLEKVNAGLKKLKESGELDAILAKYGQTDASTHIAQ</sequence>
<comment type="similarity">
    <text evidence="1">Belongs to the bacterial solute-binding protein 3 family.</text>
</comment>
<feature type="chain" id="PRO_5016680885" evidence="4">
    <location>
        <begin position="25"/>
        <end position="289"/>
    </location>
</feature>
<reference evidence="7 9" key="2">
    <citation type="submission" date="2018-06" db="EMBL/GenBank/DDBJ databases">
        <authorList>
            <consortium name="Pathogen Informatics"/>
            <person name="Doyle S."/>
        </authorList>
    </citation>
    <scope>NUCLEOTIDE SEQUENCE [LARGE SCALE GENOMIC DNA]</scope>
    <source>
        <strain evidence="7 9">NCTC11012</strain>
    </source>
</reference>
<feature type="region of interest" description="Disordered" evidence="3">
    <location>
        <begin position="25"/>
        <end position="55"/>
    </location>
</feature>
<evidence type="ECO:0000256" key="1">
    <source>
        <dbReference type="ARBA" id="ARBA00010333"/>
    </source>
</evidence>
<evidence type="ECO:0000256" key="4">
    <source>
        <dbReference type="SAM" id="SignalP"/>
    </source>
</evidence>
<feature type="compositionally biased region" description="Low complexity" evidence="3">
    <location>
        <begin position="30"/>
        <end position="49"/>
    </location>
</feature>
<evidence type="ECO:0000313" key="9">
    <source>
        <dbReference type="Proteomes" id="UP000254618"/>
    </source>
</evidence>
<evidence type="ECO:0000313" key="8">
    <source>
        <dbReference type="Proteomes" id="UP000190777"/>
    </source>
</evidence>
<dbReference type="RefSeq" id="WP_079325408.1">
    <property type="nucleotide sequence ID" value="NZ_MXAP01000053.1"/>
</dbReference>
<accession>A0A378QNE5</accession>
<evidence type="ECO:0000256" key="3">
    <source>
        <dbReference type="SAM" id="MobiDB-lite"/>
    </source>
</evidence>
<dbReference type="PROSITE" id="PS51257">
    <property type="entry name" value="PROKAR_LIPOPROTEIN"/>
    <property type="match status" value="1"/>
</dbReference>
<evidence type="ECO:0000259" key="5">
    <source>
        <dbReference type="SMART" id="SM00062"/>
    </source>
</evidence>
<dbReference type="AlphaFoldDB" id="A0A378QNE5"/>